<comment type="cofactor">
    <cofactor evidence="2">
        <name>Zn(2+)</name>
        <dbReference type="ChEBI" id="CHEBI:29105"/>
    </cofactor>
</comment>
<evidence type="ECO:0000256" key="10">
    <source>
        <dbReference type="ARBA" id="ARBA00022833"/>
    </source>
</evidence>
<dbReference type="Gene3D" id="2.60.40.1730">
    <property type="entry name" value="tricorn interacting facor f3 domain"/>
    <property type="match status" value="1"/>
</dbReference>
<comment type="similarity">
    <text evidence="3">Belongs to the peptidase M1 family.</text>
</comment>
<keyword evidence="7" id="KW-0645">Protease</keyword>
<keyword evidence="9 17" id="KW-0378">Hydrolase</keyword>
<sequence>MSVSSPIAKKRSDYQQPDFLISHVDMVFHLDIQKTRVITTCQFSRNGEHNRPLVLDGESITLIKVVLNDNLISDYDVNSEQLTIPTTEDEFTLCVETVINPEANKTLEGLYFSAGAYCTQCEAEGFRKITYFLDRPDVLAKYDVTIYADKARYPHLLSNGNQIDKGQLDDGRHWVKWQDPFNKPSYLFALVAGDFDLLTDNFMTQSGRNVALELYVDKGALDKGHHAIASLKKAMAWDEQVFGLEYDLDIYMVVAVDFFNMGAMENKGLNVFNSKFVLADAESATDDDFFNIEAVIGHEYFHNWTGNRVTCRDWFQLSLKEGLTVFRDQQFSADMSSPVFNRIKNVQIIREHQFAEDASAMAHPIRPEEVIEMNNFYTVTVYDKGAEVIRMMHTLLGADGFRKGMDLYFARFDGQAVTCDDFVQAMQDATGIDLSQFRLWYSQSGTPKVTVSDEFDLSTGRYTLTFGQMTPPTADQKTKQALHIPFRFELLDEQGVAISDDSVPELKAKMIELTQDVHSVSVSGLNAKPTPSLLHNFSAPVKVDYAYTHQQLSSIILYSGDEFARWDASQSLYSRCIHNLATAPDSPDNALFDSMLDSIGGVFALADTNPALAAAMLSIPSFETLSQQVDEIQVEALYHAQRSVRHLIATALSDKWLTLYNNQVVGAYQYKADDVDKRRLRNLSLSYLVQGDATQASELLHAQFSQADNMTDSLGALKAAQYGKLEQFDQLMVQFEERWRHDPLVLDKWFALHANMERSDILARLPLLLSHEKFSLDNPNRVRSVLGSFAFYNVLGFHAIDGSGYKFLADYLLKLNSVNPQVAARVITPLTQWQKFDPKRQELMRYQLARIADCKELSKDLIEKVSKSLNYTAD</sequence>
<dbReference type="PRINTS" id="PR00756">
    <property type="entry name" value="ALADIPTASE"/>
</dbReference>
<dbReference type="Gene3D" id="1.25.50.10">
    <property type="entry name" value="Peptidase M1, alanyl aminopeptidase, C-terminal domain"/>
    <property type="match status" value="1"/>
</dbReference>
<dbReference type="EC" id="3.4.11.2" evidence="4 12"/>
<proteinExistence type="inferred from homology"/>
<dbReference type="InterPro" id="IPR014782">
    <property type="entry name" value="Peptidase_M1_dom"/>
</dbReference>
<evidence type="ECO:0000256" key="1">
    <source>
        <dbReference type="ARBA" id="ARBA00000098"/>
    </source>
</evidence>
<dbReference type="PANTHER" id="PTHR46322:SF1">
    <property type="entry name" value="PUROMYCIN-SENSITIVE AMINOPEPTIDASE"/>
    <property type="match status" value="1"/>
</dbReference>
<dbReference type="CDD" id="cd09600">
    <property type="entry name" value="M1_APN"/>
    <property type="match status" value="1"/>
</dbReference>
<name>A0ABU9SUD1_9ALTE</name>
<evidence type="ECO:0000256" key="4">
    <source>
        <dbReference type="ARBA" id="ARBA00012564"/>
    </source>
</evidence>
<dbReference type="GO" id="GO:0016285">
    <property type="term" value="F:alanyl aminopeptidase activity"/>
    <property type="evidence" value="ECO:0007669"/>
    <property type="project" value="UniProtKB-EC"/>
</dbReference>
<dbReference type="InterPro" id="IPR045357">
    <property type="entry name" value="Aminopeptidase_N-like_N"/>
</dbReference>
<evidence type="ECO:0000259" key="14">
    <source>
        <dbReference type="Pfam" id="PF11940"/>
    </source>
</evidence>
<evidence type="ECO:0000256" key="8">
    <source>
        <dbReference type="ARBA" id="ARBA00022723"/>
    </source>
</evidence>
<keyword evidence="10" id="KW-0862">Zinc</keyword>
<dbReference type="Pfam" id="PF11940">
    <property type="entry name" value="DUF3458"/>
    <property type="match status" value="1"/>
</dbReference>
<evidence type="ECO:0000256" key="2">
    <source>
        <dbReference type="ARBA" id="ARBA00001947"/>
    </source>
</evidence>
<evidence type="ECO:0000313" key="18">
    <source>
        <dbReference type="Proteomes" id="UP001461163"/>
    </source>
</evidence>
<dbReference type="Pfam" id="PF17432">
    <property type="entry name" value="DUF3458_C"/>
    <property type="match status" value="1"/>
</dbReference>
<keyword evidence="8" id="KW-0479">Metal-binding</keyword>
<dbReference type="Gene3D" id="3.30.2010.30">
    <property type="match status" value="1"/>
</dbReference>
<dbReference type="Gene3D" id="1.10.390.10">
    <property type="entry name" value="Neutral Protease Domain 2"/>
    <property type="match status" value="1"/>
</dbReference>
<evidence type="ECO:0000256" key="6">
    <source>
        <dbReference type="ARBA" id="ARBA00022438"/>
    </source>
</evidence>
<dbReference type="InterPro" id="IPR001930">
    <property type="entry name" value="Peptidase_M1"/>
</dbReference>
<protein>
    <recommendedName>
        <fullName evidence="5 12">Aminopeptidase N</fullName>
        <ecNumber evidence="4 12">3.4.11.2</ecNumber>
    </recommendedName>
</protein>
<evidence type="ECO:0000256" key="12">
    <source>
        <dbReference type="NCBIfam" id="TIGR02414"/>
    </source>
</evidence>
<evidence type="ECO:0000313" key="17">
    <source>
        <dbReference type="EMBL" id="MEM5497488.1"/>
    </source>
</evidence>
<dbReference type="InterPro" id="IPR024601">
    <property type="entry name" value="Peptidase_M1_pepN_C"/>
</dbReference>
<reference evidence="17 18" key="1">
    <citation type="submission" date="2024-03" db="EMBL/GenBank/DDBJ databases">
        <title>Community enrichment and isolation of bacterial strains for fucoidan degradation.</title>
        <authorList>
            <person name="Sichert A."/>
        </authorList>
    </citation>
    <scope>NUCLEOTIDE SEQUENCE [LARGE SCALE GENOMIC DNA]</scope>
    <source>
        <strain evidence="17 18">AS12</strain>
    </source>
</reference>
<evidence type="ECO:0000256" key="11">
    <source>
        <dbReference type="ARBA" id="ARBA00023049"/>
    </source>
</evidence>
<comment type="catalytic activity">
    <reaction evidence="1">
        <text>Release of an N-terminal amino acid, Xaa-|-Yaa- from a peptide, amide or arylamide. Xaa is preferably Ala, but may be most amino acids including Pro (slow action). When a terminal hydrophobic residue is followed by a prolyl residue, the two may be released as an intact Xaa-Pro dipeptide.</text>
        <dbReference type="EC" id="3.4.11.2"/>
    </reaction>
</comment>
<evidence type="ECO:0000256" key="9">
    <source>
        <dbReference type="ARBA" id="ARBA00022801"/>
    </source>
</evidence>
<comment type="caution">
    <text evidence="17">The sequence shown here is derived from an EMBL/GenBank/DDBJ whole genome shotgun (WGS) entry which is preliminary data.</text>
</comment>
<dbReference type="PANTHER" id="PTHR46322">
    <property type="entry name" value="PUROMYCIN-SENSITIVE AMINOPEPTIDASE"/>
    <property type="match status" value="1"/>
</dbReference>
<gene>
    <name evidence="17" type="primary">pepN</name>
    <name evidence="17" type="ORF">WNY77_08800</name>
</gene>
<evidence type="ECO:0000256" key="5">
    <source>
        <dbReference type="ARBA" id="ARBA00015611"/>
    </source>
</evidence>
<evidence type="ECO:0000256" key="7">
    <source>
        <dbReference type="ARBA" id="ARBA00022670"/>
    </source>
</evidence>
<dbReference type="InterPro" id="IPR027268">
    <property type="entry name" value="Peptidase_M4/M1_CTD_sf"/>
</dbReference>
<dbReference type="InterPro" id="IPR042097">
    <property type="entry name" value="Aminopeptidase_N-like_N_sf"/>
</dbReference>
<evidence type="ECO:0000259" key="16">
    <source>
        <dbReference type="Pfam" id="PF17900"/>
    </source>
</evidence>
<dbReference type="InterPro" id="IPR035414">
    <property type="entry name" value="Peptidase_M1_pepN_Ig-like"/>
</dbReference>
<organism evidence="17 18">
    <name type="scientific">Paraglaciecola mesophila</name>
    <dbReference type="NCBI Taxonomy" id="197222"/>
    <lineage>
        <taxon>Bacteria</taxon>
        <taxon>Pseudomonadati</taxon>
        <taxon>Pseudomonadota</taxon>
        <taxon>Gammaproteobacteria</taxon>
        <taxon>Alteromonadales</taxon>
        <taxon>Alteromonadaceae</taxon>
        <taxon>Paraglaciecola</taxon>
    </lineage>
</organism>
<feature type="domain" description="Peptidase M1 alanyl aminopeptidase C-terminal" evidence="15">
    <location>
        <begin position="550"/>
        <end position="870"/>
    </location>
</feature>
<dbReference type="Pfam" id="PF17900">
    <property type="entry name" value="Peptidase_M1_N"/>
    <property type="match status" value="1"/>
</dbReference>
<dbReference type="InterPro" id="IPR038438">
    <property type="entry name" value="PepN_Ig-like_sf"/>
</dbReference>
<dbReference type="SUPFAM" id="SSF55486">
    <property type="entry name" value="Metalloproteases ('zincins'), catalytic domain"/>
    <property type="match status" value="1"/>
</dbReference>
<dbReference type="Gene3D" id="2.60.40.1840">
    <property type="match status" value="1"/>
</dbReference>
<evidence type="ECO:0000256" key="3">
    <source>
        <dbReference type="ARBA" id="ARBA00010136"/>
    </source>
</evidence>
<dbReference type="SUPFAM" id="SSF63737">
    <property type="entry name" value="Leukotriene A4 hydrolase N-terminal domain"/>
    <property type="match status" value="1"/>
</dbReference>
<dbReference type="EMBL" id="JBBMQS010000004">
    <property type="protein sequence ID" value="MEM5497488.1"/>
    <property type="molecule type" value="Genomic_DNA"/>
</dbReference>
<evidence type="ECO:0000259" key="15">
    <source>
        <dbReference type="Pfam" id="PF17432"/>
    </source>
</evidence>
<dbReference type="RefSeq" id="WP_033187353.1">
    <property type="nucleotide sequence ID" value="NZ_JBBMQS010000004.1"/>
</dbReference>
<dbReference type="Pfam" id="PF01433">
    <property type="entry name" value="Peptidase_M1"/>
    <property type="match status" value="1"/>
</dbReference>
<keyword evidence="11" id="KW-0482">Metalloprotease</keyword>
<evidence type="ECO:0000259" key="13">
    <source>
        <dbReference type="Pfam" id="PF01433"/>
    </source>
</evidence>
<keyword evidence="18" id="KW-1185">Reference proteome</keyword>
<accession>A0ABU9SUD1</accession>
<dbReference type="InterPro" id="IPR037144">
    <property type="entry name" value="Peptidase_M1_pepN_C_sf"/>
</dbReference>
<feature type="domain" description="Peptidase M1 alanyl aminopeptidase Ig-like fold" evidence="14">
    <location>
        <begin position="445"/>
        <end position="545"/>
    </location>
</feature>
<dbReference type="Proteomes" id="UP001461163">
    <property type="component" value="Unassembled WGS sequence"/>
</dbReference>
<feature type="domain" description="Peptidase M1 membrane alanine aminopeptidase" evidence="13">
    <location>
        <begin position="229"/>
        <end position="437"/>
    </location>
</feature>
<dbReference type="InterPro" id="IPR012779">
    <property type="entry name" value="Peptidase_M1_pepN"/>
</dbReference>
<keyword evidence="6 17" id="KW-0031">Aminopeptidase</keyword>
<dbReference type="NCBIfam" id="TIGR02414">
    <property type="entry name" value="pepN_proteo"/>
    <property type="match status" value="1"/>
</dbReference>
<feature type="domain" description="Aminopeptidase N-like N-terminal" evidence="16">
    <location>
        <begin position="48"/>
        <end position="187"/>
    </location>
</feature>